<gene>
    <name evidence="6" type="ORF">D8Y23_14045</name>
</gene>
<dbReference type="SUPFAM" id="SSF48498">
    <property type="entry name" value="Tetracyclin repressor-like, C-terminal domain"/>
    <property type="match status" value="1"/>
</dbReference>
<dbReference type="SUPFAM" id="SSF46689">
    <property type="entry name" value="Homeodomain-like"/>
    <property type="match status" value="1"/>
</dbReference>
<comment type="caution">
    <text evidence="6">The sequence shown here is derived from an EMBL/GenBank/DDBJ whole genome shotgun (WGS) entry which is preliminary data.</text>
</comment>
<dbReference type="InterPro" id="IPR036271">
    <property type="entry name" value="Tet_transcr_reg_TetR-rel_C_sf"/>
</dbReference>
<dbReference type="InterPro" id="IPR009057">
    <property type="entry name" value="Homeodomain-like_sf"/>
</dbReference>
<dbReference type="PANTHER" id="PTHR30055:SF148">
    <property type="entry name" value="TETR-FAMILY TRANSCRIPTIONAL REGULATOR"/>
    <property type="match status" value="1"/>
</dbReference>
<dbReference type="InterPro" id="IPR001647">
    <property type="entry name" value="HTH_TetR"/>
</dbReference>
<protein>
    <submittedName>
        <fullName evidence="6">TetR/AcrR family transcriptional regulator</fullName>
    </submittedName>
</protein>
<dbReference type="AlphaFoldDB" id="A0A443J718"/>
<dbReference type="PANTHER" id="PTHR30055">
    <property type="entry name" value="HTH-TYPE TRANSCRIPTIONAL REGULATOR RUTR"/>
    <property type="match status" value="1"/>
</dbReference>
<evidence type="ECO:0000256" key="2">
    <source>
        <dbReference type="ARBA" id="ARBA00023125"/>
    </source>
</evidence>
<evidence type="ECO:0000256" key="1">
    <source>
        <dbReference type="ARBA" id="ARBA00023015"/>
    </source>
</evidence>
<reference evidence="6 7" key="1">
    <citation type="journal article" date="2018" name="Front. Microbiol.">
        <title>Novel Insights Into Bacterial Dimethylsulfoniopropionate Catabolism in the East China Sea.</title>
        <authorList>
            <person name="Liu J."/>
            <person name="Liu J."/>
            <person name="Zhang S.H."/>
            <person name="Liang J."/>
            <person name="Lin H."/>
            <person name="Song D."/>
            <person name="Yang G.P."/>
            <person name="Todd J.D."/>
            <person name="Zhang X.H."/>
        </authorList>
    </citation>
    <scope>NUCLEOTIDE SEQUENCE [LARGE SCALE GENOMIC DNA]</scope>
    <source>
        <strain evidence="6 7">ZYFD042</strain>
    </source>
</reference>
<dbReference type="Pfam" id="PF00440">
    <property type="entry name" value="TetR_N"/>
    <property type="match status" value="1"/>
</dbReference>
<keyword evidence="2 4" id="KW-0238">DNA-binding</keyword>
<evidence type="ECO:0000256" key="4">
    <source>
        <dbReference type="PROSITE-ProRule" id="PRU00335"/>
    </source>
</evidence>
<dbReference type="Gene3D" id="1.10.357.10">
    <property type="entry name" value="Tetracycline Repressor, domain 2"/>
    <property type="match status" value="1"/>
</dbReference>
<dbReference type="PRINTS" id="PR00455">
    <property type="entry name" value="HTHTETR"/>
</dbReference>
<dbReference type="Proteomes" id="UP000285970">
    <property type="component" value="Unassembled WGS sequence"/>
</dbReference>
<dbReference type="InterPro" id="IPR050109">
    <property type="entry name" value="HTH-type_TetR-like_transc_reg"/>
</dbReference>
<evidence type="ECO:0000256" key="3">
    <source>
        <dbReference type="ARBA" id="ARBA00023163"/>
    </source>
</evidence>
<dbReference type="GO" id="GO:0003700">
    <property type="term" value="F:DNA-binding transcription factor activity"/>
    <property type="evidence" value="ECO:0007669"/>
    <property type="project" value="TreeGrafter"/>
</dbReference>
<keyword evidence="1" id="KW-0805">Transcription regulation</keyword>
<accession>A0A443J718</accession>
<dbReference type="EMBL" id="RBZY01000062">
    <property type="protein sequence ID" value="RWR16203.1"/>
    <property type="molecule type" value="Genomic_DNA"/>
</dbReference>
<dbReference type="InterPro" id="IPR011075">
    <property type="entry name" value="TetR_C"/>
</dbReference>
<proteinExistence type="predicted"/>
<dbReference type="GO" id="GO:0000976">
    <property type="term" value="F:transcription cis-regulatory region binding"/>
    <property type="evidence" value="ECO:0007669"/>
    <property type="project" value="TreeGrafter"/>
</dbReference>
<keyword evidence="3" id="KW-0804">Transcription</keyword>
<evidence type="ECO:0000313" key="6">
    <source>
        <dbReference type="EMBL" id="RWR16203.1"/>
    </source>
</evidence>
<name>A0A443J718_9MICO</name>
<organism evidence="6 7">
    <name type="scientific">Microbacterium enclense</name>
    <dbReference type="NCBI Taxonomy" id="993073"/>
    <lineage>
        <taxon>Bacteria</taxon>
        <taxon>Bacillati</taxon>
        <taxon>Actinomycetota</taxon>
        <taxon>Actinomycetes</taxon>
        <taxon>Micrococcales</taxon>
        <taxon>Microbacteriaceae</taxon>
        <taxon>Microbacterium</taxon>
    </lineage>
</organism>
<feature type="DNA-binding region" description="H-T-H motif" evidence="4">
    <location>
        <begin position="41"/>
        <end position="60"/>
    </location>
</feature>
<dbReference type="OrthoDB" id="9796019at2"/>
<feature type="domain" description="HTH tetR-type" evidence="5">
    <location>
        <begin position="18"/>
        <end position="78"/>
    </location>
</feature>
<dbReference type="Pfam" id="PF16859">
    <property type="entry name" value="TetR_C_11"/>
    <property type="match status" value="1"/>
</dbReference>
<dbReference type="PROSITE" id="PS50977">
    <property type="entry name" value="HTH_TETR_2"/>
    <property type="match status" value="1"/>
</dbReference>
<evidence type="ECO:0000313" key="7">
    <source>
        <dbReference type="Proteomes" id="UP000285970"/>
    </source>
</evidence>
<dbReference type="Gene3D" id="1.10.10.60">
    <property type="entry name" value="Homeodomain-like"/>
    <property type="match status" value="1"/>
</dbReference>
<sequence>MSNTETPPNSRRGRRPAAPLRSSILDAALQTFEEGGMGATTFERVSRLAGASKTTLYKWWPSPAALVAEAHFGRVENALAFPDTGDLEADLTSQLRAFVEILQRPGIARTVTRMIGAAQDNEELAAAWSANYSGPRRKLAVERFEQAKHRGHLREDIDAEVLVDQLWGACYHRLLIPDQPLTEHFAAALVSNLCRGILNEETAAQGRTEPSPI</sequence>
<evidence type="ECO:0000259" key="5">
    <source>
        <dbReference type="PROSITE" id="PS50977"/>
    </source>
</evidence>